<keyword evidence="1" id="KW-1133">Transmembrane helix</keyword>
<reference evidence="3 4" key="1">
    <citation type="journal article" date="1993" name="J. Dent. Res.">
        <title>The isolation and characterization of milleri group streptococci from dental periapical abscesses.</title>
        <authorList>
            <person name="Fisher L.E."/>
            <person name="Russell R.R."/>
        </authorList>
    </citation>
    <scope>NUCLEOTIDE SEQUENCE [LARGE SCALE GENOMIC DNA]</scope>
    <source>
        <strain evidence="3 4">OUP21</strain>
    </source>
</reference>
<sequence length="354" mass="40410">METFEIVAKKSKKRNTKRIILWSTTVVVVFFGIYIAARMITGKLISNQAWKVVNEVQLVESVAFPNIETYTWSANGGDMLHGGIKGRQAKDIYGIPLDYGEYKADFGIFNINRGIHFHANSGRYTESGATIQIENNQKVPQFYNKNVKEEKGESVHEPTQELPYIKEMKNQLVEVALTFDKPYSLKEIRAMIPKNLKTNWYWIGTNSTGDPSWWQPSNLYGTSPDYLTKKEYVHKKEAEEAIKNLKEGEKLNDRLSEMKDVDGFLANLKKYIKSGFGKSSYNNATPSDDIKTYLKKFGKLDLSKKEDLEKLEFSGVILTGKAENFAQLEGKEWIYASSIGASIPNQPYYKLDKE</sequence>
<evidence type="ECO:0000259" key="2">
    <source>
        <dbReference type="Pfam" id="PF13791"/>
    </source>
</evidence>
<accession>A0A2T0G1Q4</accession>
<dbReference type="Pfam" id="PF13791">
    <property type="entry name" value="Sigma_reg_C"/>
    <property type="match status" value="1"/>
</dbReference>
<dbReference type="Proteomes" id="UP000238573">
    <property type="component" value="Unassembled WGS sequence"/>
</dbReference>
<evidence type="ECO:0000313" key="3">
    <source>
        <dbReference type="EMBL" id="PRT69999.1"/>
    </source>
</evidence>
<dbReference type="InterPro" id="IPR025672">
    <property type="entry name" value="Sigma_reg_C_dom"/>
</dbReference>
<dbReference type="EMBL" id="PVSZ01000013">
    <property type="protein sequence ID" value="PRT69999.1"/>
    <property type="molecule type" value="Genomic_DNA"/>
</dbReference>
<proteinExistence type="predicted"/>
<evidence type="ECO:0000256" key="1">
    <source>
        <dbReference type="SAM" id="Phobius"/>
    </source>
</evidence>
<gene>
    <name evidence="3" type="ORF">C6A27_06865</name>
</gene>
<dbReference type="AlphaFoldDB" id="A0A2T0G1Q4"/>
<protein>
    <submittedName>
        <fullName evidence="3">ArsR family transcriptional regulator</fullName>
    </submittedName>
</protein>
<keyword evidence="1" id="KW-0472">Membrane</keyword>
<dbReference type="RefSeq" id="WP_106384470.1">
    <property type="nucleotide sequence ID" value="NZ_PVSZ01000013.1"/>
</dbReference>
<keyword evidence="1" id="KW-0812">Transmembrane</keyword>
<organism evidence="3 4">
    <name type="scientific">Streptococcus anginosus</name>
    <dbReference type="NCBI Taxonomy" id="1328"/>
    <lineage>
        <taxon>Bacteria</taxon>
        <taxon>Bacillati</taxon>
        <taxon>Bacillota</taxon>
        <taxon>Bacilli</taxon>
        <taxon>Lactobacillales</taxon>
        <taxon>Streptococcaceae</taxon>
        <taxon>Streptococcus</taxon>
        <taxon>Streptococcus anginosus group</taxon>
    </lineage>
</organism>
<feature type="domain" description="Sigma factor regulator C-terminal" evidence="2">
    <location>
        <begin position="168"/>
        <end position="340"/>
    </location>
</feature>
<comment type="caution">
    <text evidence="3">The sequence shown here is derived from an EMBL/GenBank/DDBJ whole genome shotgun (WGS) entry which is preliminary data.</text>
</comment>
<evidence type="ECO:0000313" key="4">
    <source>
        <dbReference type="Proteomes" id="UP000238573"/>
    </source>
</evidence>
<feature type="transmembrane region" description="Helical" evidence="1">
    <location>
        <begin position="19"/>
        <end position="37"/>
    </location>
</feature>
<name>A0A2T0G1Q4_STRAP</name>